<gene>
    <name evidence="3" type="ORF">BWY41_00148</name>
</gene>
<dbReference type="InterPro" id="IPR003488">
    <property type="entry name" value="DprA"/>
</dbReference>
<dbReference type="GO" id="GO:0009294">
    <property type="term" value="P:DNA-mediated transformation"/>
    <property type="evidence" value="ECO:0007669"/>
    <property type="project" value="InterPro"/>
</dbReference>
<evidence type="ECO:0000256" key="1">
    <source>
        <dbReference type="ARBA" id="ARBA00006525"/>
    </source>
</evidence>
<dbReference type="AlphaFoldDB" id="A0A1V5T410"/>
<dbReference type="Proteomes" id="UP000485569">
    <property type="component" value="Unassembled WGS sequence"/>
</dbReference>
<dbReference type="PANTHER" id="PTHR43022">
    <property type="entry name" value="PROTEIN SMF"/>
    <property type="match status" value="1"/>
</dbReference>
<evidence type="ECO:0000313" key="3">
    <source>
        <dbReference type="EMBL" id="OQA61468.1"/>
    </source>
</evidence>
<feature type="domain" description="Smf/DprA SLOG" evidence="2">
    <location>
        <begin position="81"/>
        <end position="265"/>
    </location>
</feature>
<evidence type="ECO:0000259" key="2">
    <source>
        <dbReference type="Pfam" id="PF02481"/>
    </source>
</evidence>
<dbReference type="Pfam" id="PF02481">
    <property type="entry name" value="DNA_processg_A"/>
    <property type="match status" value="1"/>
</dbReference>
<dbReference type="PANTHER" id="PTHR43022:SF1">
    <property type="entry name" value="PROTEIN SMF"/>
    <property type="match status" value="1"/>
</dbReference>
<dbReference type="EMBL" id="MWBQ01000018">
    <property type="protein sequence ID" value="OQA61468.1"/>
    <property type="molecule type" value="Genomic_DNA"/>
</dbReference>
<dbReference type="SUPFAM" id="SSF102405">
    <property type="entry name" value="MCP/YpsA-like"/>
    <property type="match status" value="1"/>
</dbReference>
<comment type="caution">
    <text evidence="3">The sequence shown here is derived from an EMBL/GenBank/DDBJ whole genome shotgun (WGS) entry which is preliminary data.</text>
</comment>
<accession>A0A1V5T410</accession>
<organism evidence="3">
    <name type="scientific">Candidatus Atribacter allofermentans</name>
    <dbReference type="NCBI Taxonomy" id="1852833"/>
    <lineage>
        <taxon>Bacteria</taxon>
        <taxon>Pseudomonadati</taxon>
        <taxon>Atribacterota</taxon>
        <taxon>Atribacteria</taxon>
        <taxon>Atribacterales</taxon>
        <taxon>Atribacteraceae</taxon>
        <taxon>Atribacter</taxon>
    </lineage>
</organism>
<name>A0A1V5T410_9BACT</name>
<dbReference type="Gene3D" id="3.40.50.450">
    <property type="match status" value="1"/>
</dbReference>
<protein>
    <recommendedName>
        <fullName evidence="2">Smf/DprA SLOG domain-containing protein</fullName>
    </recommendedName>
</protein>
<proteinExistence type="inferred from homology"/>
<comment type="similarity">
    <text evidence="1">Belongs to the DprA/Smf family.</text>
</comment>
<reference evidence="3" key="1">
    <citation type="submission" date="2017-02" db="EMBL/GenBank/DDBJ databases">
        <title>Delving into the versatile metabolic prowess of the omnipresent phylum Bacteroidetes.</title>
        <authorList>
            <person name="Nobu M.K."/>
            <person name="Mei R."/>
            <person name="Narihiro T."/>
            <person name="Kuroda K."/>
            <person name="Liu W.-T."/>
        </authorList>
    </citation>
    <scope>NUCLEOTIDE SEQUENCE</scope>
    <source>
        <strain evidence="3">ADurb.Bin276</strain>
    </source>
</reference>
<sequence length="272" mass="30316">MNLSFFENSSVTGTIQGNRKFLEGALISELPEDVLREWWEKSGWNFQKLDKTITKLAEMKVKFLPPFSVSQLLDTNQSEDIEYLFYLGDLKLLRSPSISIVGTRSPTKEGVKRAIKITRQLVNLKYVVMSGLAKGIDKAAHQATIDNKGKTIAILGAPFHKIYPNENVPLFNRIIDAGGLCLTPAMPYQEHGTWLFPRRNKLMAILSQATIVIEAGATSGVKHQAAECLRKKRKLIFLKSLADKPEVTWVQGFIKSGGIVVEDSQSLESALI</sequence>
<dbReference type="InterPro" id="IPR057666">
    <property type="entry name" value="DrpA_SLOG"/>
</dbReference>